<dbReference type="Pfam" id="PF01485">
    <property type="entry name" value="IBR"/>
    <property type="match status" value="1"/>
</dbReference>
<evidence type="ECO:0000256" key="5">
    <source>
        <dbReference type="ARBA" id="ARBA00022737"/>
    </source>
</evidence>
<keyword evidence="4" id="KW-0479">Metal-binding</keyword>
<reference evidence="13 15" key="2">
    <citation type="journal article" date="2013" name="Nature">
        <title>Insights into bilaterian evolution from three spiralian genomes.</title>
        <authorList>
            <person name="Simakov O."/>
            <person name="Marletaz F."/>
            <person name="Cho S.J."/>
            <person name="Edsinger-Gonzales E."/>
            <person name="Havlak P."/>
            <person name="Hellsten U."/>
            <person name="Kuo D.H."/>
            <person name="Larsson T."/>
            <person name="Lv J."/>
            <person name="Arendt D."/>
            <person name="Savage R."/>
            <person name="Osoegawa K."/>
            <person name="de Jong P."/>
            <person name="Grimwood J."/>
            <person name="Chapman J.A."/>
            <person name="Shapiro H."/>
            <person name="Aerts A."/>
            <person name="Otillar R.P."/>
            <person name="Terry A.Y."/>
            <person name="Boore J.L."/>
            <person name="Grigoriev I.V."/>
            <person name="Lindberg D.R."/>
            <person name="Seaver E.C."/>
            <person name="Weisblat D.A."/>
            <person name="Putnam N.H."/>
            <person name="Rokhsar D.S."/>
        </authorList>
    </citation>
    <scope>NUCLEOTIDE SEQUENCE</scope>
    <source>
        <strain evidence="13 15">I ESC-2004</strain>
    </source>
</reference>
<evidence type="ECO:0000313" key="15">
    <source>
        <dbReference type="Proteomes" id="UP000014760"/>
    </source>
</evidence>
<feature type="compositionally biased region" description="Basic residues" evidence="10">
    <location>
        <begin position="278"/>
        <end position="293"/>
    </location>
</feature>
<dbReference type="GO" id="GO:0016567">
    <property type="term" value="P:protein ubiquitination"/>
    <property type="evidence" value="ECO:0007669"/>
    <property type="project" value="InterPro"/>
</dbReference>
<protein>
    <recommendedName>
        <fullName evidence="2">RBR-type E3 ubiquitin transferase</fullName>
        <ecNumber evidence="2">2.3.2.31</ecNumber>
    </recommendedName>
</protein>
<feature type="domain" description="RING-type" evidence="11">
    <location>
        <begin position="719"/>
        <end position="767"/>
    </location>
</feature>
<dbReference type="HOGENOM" id="CLU_283173_0_0_1"/>
<proteinExistence type="predicted"/>
<evidence type="ECO:0000256" key="1">
    <source>
        <dbReference type="ARBA" id="ARBA00001798"/>
    </source>
</evidence>
<comment type="catalytic activity">
    <reaction evidence="1">
        <text>[E2 ubiquitin-conjugating enzyme]-S-ubiquitinyl-L-cysteine + [acceptor protein]-L-lysine = [E2 ubiquitin-conjugating enzyme]-L-cysteine + [acceptor protein]-N(6)-ubiquitinyl-L-lysine.</text>
        <dbReference type="EC" id="2.3.2.31"/>
    </reaction>
</comment>
<dbReference type="PROSITE" id="PS00518">
    <property type="entry name" value="ZF_RING_1"/>
    <property type="match status" value="1"/>
</dbReference>
<dbReference type="EC" id="2.3.2.31" evidence="2"/>
<dbReference type="Proteomes" id="UP000014760">
    <property type="component" value="Unassembled WGS sequence"/>
</dbReference>
<reference evidence="15" key="1">
    <citation type="submission" date="2012-12" db="EMBL/GenBank/DDBJ databases">
        <authorList>
            <person name="Hellsten U."/>
            <person name="Grimwood J."/>
            <person name="Chapman J.A."/>
            <person name="Shapiro H."/>
            <person name="Aerts A."/>
            <person name="Otillar R.P."/>
            <person name="Terry A.Y."/>
            <person name="Boore J.L."/>
            <person name="Simakov O."/>
            <person name="Marletaz F."/>
            <person name="Cho S.-J."/>
            <person name="Edsinger-Gonzales E."/>
            <person name="Havlak P."/>
            <person name="Kuo D.-H."/>
            <person name="Larsson T."/>
            <person name="Lv J."/>
            <person name="Arendt D."/>
            <person name="Savage R."/>
            <person name="Osoegawa K."/>
            <person name="de Jong P."/>
            <person name="Lindberg D.R."/>
            <person name="Seaver E.C."/>
            <person name="Weisblat D.A."/>
            <person name="Putnam N.H."/>
            <person name="Grigoriev I.V."/>
            <person name="Rokhsar D.S."/>
        </authorList>
    </citation>
    <scope>NUCLEOTIDE SEQUENCE</scope>
    <source>
        <strain evidence="15">I ESC-2004</strain>
    </source>
</reference>
<evidence type="ECO:0000256" key="9">
    <source>
        <dbReference type="PROSITE-ProRule" id="PRU00175"/>
    </source>
</evidence>
<evidence type="ECO:0000256" key="6">
    <source>
        <dbReference type="ARBA" id="ARBA00022771"/>
    </source>
</evidence>
<keyword evidence="8" id="KW-0862">Zinc</keyword>
<evidence type="ECO:0000313" key="13">
    <source>
        <dbReference type="EMBL" id="ELU13690.1"/>
    </source>
</evidence>
<keyword evidence="7" id="KW-0833">Ubl conjugation pathway</keyword>
<dbReference type="InterPro" id="IPR017907">
    <property type="entry name" value="Znf_RING_CS"/>
</dbReference>
<name>R7VDF8_CAPTE</name>
<keyword evidence="5" id="KW-0677">Repeat</keyword>
<dbReference type="GO" id="GO:0008270">
    <property type="term" value="F:zinc ion binding"/>
    <property type="evidence" value="ECO:0007669"/>
    <property type="project" value="UniProtKB-KW"/>
</dbReference>
<reference evidence="14" key="3">
    <citation type="submission" date="2015-06" db="UniProtKB">
        <authorList>
            <consortium name="EnsemblMetazoa"/>
        </authorList>
    </citation>
    <scope>IDENTIFICATION</scope>
</reference>
<keyword evidence="3" id="KW-0808">Transferase</keyword>
<evidence type="ECO:0000256" key="7">
    <source>
        <dbReference type="ARBA" id="ARBA00022786"/>
    </source>
</evidence>
<evidence type="ECO:0000259" key="11">
    <source>
        <dbReference type="PROSITE" id="PS50089"/>
    </source>
</evidence>
<dbReference type="SUPFAM" id="SSF57850">
    <property type="entry name" value="RING/U-box"/>
    <property type="match status" value="1"/>
</dbReference>
<dbReference type="InterPro" id="IPR001841">
    <property type="entry name" value="Znf_RING"/>
</dbReference>
<evidence type="ECO:0000256" key="3">
    <source>
        <dbReference type="ARBA" id="ARBA00022679"/>
    </source>
</evidence>
<organism evidence="13">
    <name type="scientific">Capitella teleta</name>
    <name type="common">Polychaete worm</name>
    <dbReference type="NCBI Taxonomy" id="283909"/>
    <lineage>
        <taxon>Eukaryota</taxon>
        <taxon>Metazoa</taxon>
        <taxon>Spiralia</taxon>
        <taxon>Lophotrochozoa</taxon>
        <taxon>Annelida</taxon>
        <taxon>Polychaeta</taxon>
        <taxon>Sedentaria</taxon>
        <taxon>Scolecida</taxon>
        <taxon>Capitellidae</taxon>
        <taxon>Capitella</taxon>
    </lineage>
</organism>
<evidence type="ECO:0000256" key="8">
    <source>
        <dbReference type="ARBA" id="ARBA00022833"/>
    </source>
</evidence>
<keyword evidence="6 9" id="KW-0863">Zinc-finger</keyword>
<dbReference type="GO" id="GO:0061630">
    <property type="term" value="F:ubiquitin protein ligase activity"/>
    <property type="evidence" value="ECO:0007669"/>
    <property type="project" value="UniProtKB-EC"/>
</dbReference>
<feature type="region of interest" description="Disordered" evidence="10">
    <location>
        <begin position="278"/>
        <end position="299"/>
    </location>
</feature>
<sequence length="1101" mass="124731">MVLKRSKHGFNTGNTIRKVLIKHKKLTDTIVSTDHNNREWLESRLDTLHASDIFQSTLIREEFSLLKKISNCDTALFDSTAQTLSLKKGGRREVWLELVSSIEALLCMQIQVNLVSVSVTLIDDSGSKTSPSALSSDHPNCATQKELHEEGGLWPRRLKFKCTNRGIQRKARERIHWSQEKKDCRDDENCNRIRTYEADLIYTQENLTTDESVLEVYSPKIGCKAKGIRNKQRRRGFNSLIEEGCRSGELRGNEAHCGGCQEYSRIEMAEDLVIAKGQKKKKQRLTKKQRKRKDQKEKKLIMSAEEFPPLGSSVSLERKTPLSWGVIKFKKKENVKLRKCEANVKLEQIQINPIYKELSDDIIGNDKQQNGDDKNKKFKKTKKPKHHKNNAEDLSSNIKKILKLPKAIAGNLSDFPQEVMNTPDLHALLLKEQLKDAFVMFTLHNPFQSSSSSVHRYIKGEELKRKKKPRKWDAHRREVVKPLLIKIKTTTAQPSNLHNRFSGCYTEGQTTPRCFAIRGSESDDAGCASIIFQRLSDKSPCVAQENHQNVMFDYYLVYLRAFVNTNGELIVRNAMHAAISIHLLYPVAKIVALFLQNLALLPPHQYKHRLQEKQVQPSTKTSTTYEIFLDWIYSCLPWKVQLIPESEALAAVTEKVKPSDCNRSSKLPPLTPRSDSSVHQCVLCGAGPFYRDISQSGLTALYHDGLFQGALRANSVTKCVDAVGDFVSRILLTLTPCQHMFCQGCLRQYIGNKYKQKEAALLCPYPNCCVRLGDVLEQLCMPKAMYKQQKLRQLHDVLESHPLLRSCPSKKCKMAARLDGSSFVHRAVMVLCQCGGCWCFDCRKEAHWPAACGHLDSAACIIKSCRRYICHDCSEGKTSCSCVLGISISSATSQPLNQLIPLPNVRHDLLSMIYDERAEGQKCERRAWCAAEAEINAIQLSHLITKAKMNLSNPVILSPSSPLSHLPRNILPPKTLKPIKMKQMKNANTQTDRFVLLFAQHFIFKANCLLENVNIALSSLVHHCDQESLREIESRVQSILSTQRAIQATLSNWKEKPSAVLPRIQELLLEGEVSLTSLVHHMHNCKVTSRPSSSSLRLLSL</sequence>
<evidence type="ECO:0000256" key="4">
    <source>
        <dbReference type="ARBA" id="ARBA00022723"/>
    </source>
</evidence>
<dbReference type="EnsemblMetazoa" id="CapteT190266">
    <property type="protein sequence ID" value="CapteP190266"/>
    <property type="gene ID" value="CapteG190266"/>
</dbReference>
<evidence type="ECO:0000256" key="2">
    <source>
        <dbReference type="ARBA" id="ARBA00012251"/>
    </source>
</evidence>
<dbReference type="EMBL" id="AMQN01000738">
    <property type="status" value="NOT_ANNOTATED_CDS"/>
    <property type="molecule type" value="Genomic_DNA"/>
</dbReference>
<evidence type="ECO:0000256" key="10">
    <source>
        <dbReference type="SAM" id="MobiDB-lite"/>
    </source>
</evidence>
<dbReference type="InterPro" id="IPR044066">
    <property type="entry name" value="TRIAD_supradom"/>
</dbReference>
<evidence type="ECO:0000313" key="14">
    <source>
        <dbReference type="EnsemblMetazoa" id="CapteP190266"/>
    </source>
</evidence>
<dbReference type="InterPro" id="IPR013083">
    <property type="entry name" value="Znf_RING/FYVE/PHD"/>
</dbReference>
<dbReference type="PANTHER" id="PTHR11685">
    <property type="entry name" value="RBR FAMILY RING FINGER AND IBR DOMAIN-CONTAINING"/>
    <property type="match status" value="1"/>
</dbReference>
<dbReference type="STRING" id="283909.R7VDF8"/>
<feature type="domain" description="RING-type" evidence="12">
    <location>
        <begin position="715"/>
        <end position="927"/>
    </location>
</feature>
<dbReference type="AlphaFoldDB" id="R7VDF8"/>
<accession>R7VDF8</accession>
<feature type="region of interest" description="Disordered" evidence="10">
    <location>
        <begin position="362"/>
        <end position="393"/>
    </location>
</feature>
<dbReference type="PROSITE" id="PS50089">
    <property type="entry name" value="ZF_RING_2"/>
    <property type="match status" value="1"/>
</dbReference>
<dbReference type="PROSITE" id="PS51873">
    <property type="entry name" value="TRIAD"/>
    <property type="match status" value="1"/>
</dbReference>
<evidence type="ECO:0000259" key="12">
    <source>
        <dbReference type="PROSITE" id="PS51873"/>
    </source>
</evidence>
<dbReference type="SMART" id="SM00647">
    <property type="entry name" value="IBR"/>
    <property type="match status" value="1"/>
</dbReference>
<dbReference type="EMBL" id="KB295062">
    <property type="protein sequence ID" value="ELU13690.1"/>
    <property type="molecule type" value="Genomic_DNA"/>
</dbReference>
<dbReference type="OrthoDB" id="1431934at2759"/>
<dbReference type="InterPro" id="IPR002867">
    <property type="entry name" value="IBR_dom"/>
</dbReference>
<feature type="compositionally biased region" description="Basic residues" evidence="10">
    <location>
        <begin position="376"/>
        <end position="388"/>
    </location>
</feature>
<dbReference type="InterPro" id="IPR031127">
    <property type="entry name" value="E3_UB_ligase_RBR"/>
</dbReference>
<keyword evidence="15" id="KW-1185">Reference proteome</keyword>
<dbReference type="Gene3D" id="3.30.40.10">
    <property type="entry name" value="Zinc/RING finger domain, C3HC4 (zinc finger)"/>
    <property type="match status" value="1"/>
</dbReference>
<gene>
    <name evidence="13" type="ORF">CAPTEDRAFT_190266</name>
</gene>